<dbReference type="PANTHER" id="PTHR42855">
    <property type="entry name" value="ABC TRANSPORTER ATP-BINDING SUBUNIT"/>
    <property type="match status" value="1"/>
</dbReference>
<organism evidence="7 8">
    <name type="scientific">Caulobacter zeae</name>
    <dbReference type="NCBI Taxonomy" id="2055137"/>
    <lineage>
        <taxon>Bacteria</taxon>
        <taxon>Pseudomonadati</taxon>
        <taxon>Pseudomonadota</taxon>
        <taxon>Alphaproteobacteria</taxon>
        <taxon>Caulobacterales</taxon>
        <taxon>Caulobacteraceae</taxon>
        <taxon>Caulobacter</taxon>
    </lineage>
</organism>
<accession>A0A2N5DGI4</accession>
<dbReference type="SUPFAM" id="SSF52540">
    <property type="entry name" value="P-loop containing nucleoside triphosphate hydrolases"/>
    <property type="match status" value="2"/>
</dbReference>
<dbReference type="CDD" id="cd03221">
    <property type="entry name" value="ABCF_EF-3"/>
    <property type="match status" value="2"/>
</dbReference>
<dbReference type="Proteomes" id="UP000234479">
    <property type="component" value="Unassembled WGS sequence"/>
</dbReference>
<keyword evidence="7" id="KW-0251">Elongation factor</keyword>
<dbReference type="InterPro" id="IPR017871">
    <property type="entry name" value="ABC_transporter-like_CS"/>
</dbReference>
<proteinExistence type="inferred from homology"/>
<dbReference type="Pfam" id="PF16326">
    <property type="entry name" value="ABC_tran_CTD"/>
    <property type="match status" value="1"/>
</dbReference>
<dbReference type="EMBL" id="PJRS01000022">
    <property type="protein sequence ID" value="PLR25172.1"/>
    <property type="molecule type" value="Genomic_DNA"/>
</dbReference>
<dbReference type="AlphaFoldDB" id="A0A2N5DGI4"/>
<dbReference type="InterPro" id="IPR037118">
    <property type="entry name" value="Val-tRNA_synth_C_sf"/>
</dbReference>
<dbReference type="GO" id="GO:0003746">
    <property type="term" value="F:translation elongation factor activity"/>
    <property type="evidence" value="ECO:0007669"/>
    <property type="project" value="UniProtKB-KW"/>
</dbReference>
<dbReference type="Gene3D" id="1.10.287.380">
    <property type="entry name" value="Valyl-tRNA synthetase, C-terminal domain"/>
    <property type="match status" value="1"/>
</dbReference>
<dbReference type="SMART" id="SM00382">
    <property type="entry name" value="AAA"/>
    <property type="match status" value="2"/>
</dbReference>
<evidence type="ECO:0000259" key="6">
    <source>
        <dbReference type="PROSITE" id="PS50893"/>
    </source>
</evidence>
<dbReference type="GO" id="GO:0016887">
    <property type="term" value="F:ATP hydrolysis activity"/>
    <property type="evidence" value="ECO:0007669"/>
    <property type="project" value="InterPro"/>
</dbReference>
<reference evidence="7 8" key="1">
    <citation type="submission" date="2017-12" db="EMBL/GenBank/DDBJ databases">
        <title>The genome sequence of Caulobacter sp. 410.</title>
        <authorList>
            <person name="Gao J."/>
            <person name="Mao X."/>
            <person name="Sun J."/>
        </authorList>
    </citation>
    <scope>NUCLEOTIDE SEQUENCE [LARGE SCALE GENOMIC DNA]</scope>
    <source>
        <strain evidence="7 8">410</strain>
    </source>
</reference>
<evidence type="ECO:0000313" key="8">
    <source>
        <dbReference type="Proteomes" id="UP000234479"/>
    </source>
</evidence>
<dbReference type="PROSITE" id="PS50893">
    <property type="entry name" value="ABC_TRANSPORTER_2"/>
    <property type="match status" value="2"/>
</dbReference>
<evidence type="ECO:0000256" key="5">
    <source>
        <dbReference type="SAM" id="Coils"/>
    </source>
</evidence>
<dbReference type="GO" id="GO:0003677">
    <property type="term" value="F:DNA binding"/>
    <property type="evidence" value="ECO:0007669"/>
    <property type="project" value="InterPro"/>
</dbReference>
<dbReference type="InterPro" id="IPR003593">
    <property type="entry name" value="AAA+_ATPase"/>
</dbReference>
<keyword evidence="8" id="KW-1185">Reference proteome</keyword>
<evidence type="ECO:0000256" key="3">
    <source>
        <dbReference type="ARBA" id="ARBA00049360"/>
    </source>
</evidence>
<keyword evidence="2" id="KW-0067">ATP-binding</keyword>
<name>A0A2N5DGI4_9CAUL</name>
<dbReference type="Pfam" id="PF00005">
    <property type="entry name" value="ABC_tran"/>
    <property type="match status" value="2"/>
</dbReference>
<evidence type="ECO:0000256" key="1">
    <source>
        <dbReference type="ARBA" id="ARBA00022741"/>
    </source>
</evidence>
<dbReference type="InterPro" id="IPR003439">
    <property type="entry name" value="ABC_transporter-like_ATP-bd"/>
</dbReference>
<gene>
    <name evidence="7" type="ORF">SGCZBJ_13150</name>
</gene>
<dbReference type="InterPro" id="IPR027417">
    <property type="entry name" value="P-loop_NTPase"/>
</dbReference>
<feature type="domain" description="ABC transporter" evidence="6">
    <location>
        <begin position="285"/>
        <end position="505"/>
    </location>
</feature>
<feature type="domain" description="ABC transporter" evidence="6">
    <location>
        <begin position="10"/>
        <end position="217"/>
    </location>
</feature>
<dbReference type="InterPro" id="IPR032524">
    <property type="entry name" value="ABC_tran_C"/>
</dbReference>
<dbReference type="OrthoDB" id="7168152at2"/>
<keyword evidence="7" id="KW-0648">Protein biosynthesis</keyword>
<dbReference type="RefSeq" id="WP_101718445.1">
    <property type="nucleotide sequence ID" value="NZ_PJRS01000022.1"/>
</dbReference>
<evidence type="ECO:0000256" key="2">
    <source>
        <dbReference type="ARBA" id="ARBA00022840"/>
    </source>
</evidence>
<protein>
    <submittedName>
        <fullName evidence="7">Elongation factor 3</fullName>
    </submittedName>
</protein>
<comment type="similarity">
    <text evidence="4">Belongs to the ABC transporter superfamily. ABCF family. Uup subfamily.</text>
</comment>
<sequence length="609" mass="66335">MAAPARAPVLALKDVRLADGAKPLFDGVDLALEPRIRACLVGRNGAGKSTLLKVLAAQGAEPDSGERAVQPGAKVVFVSQEPEITGETLLDYCTAGGAQDYEAHATLADFGLDYAQGTQGLSGGERRRAALARAFAEQPDVLLLDEPTNHLDIFAIQTLEEELANSKCAALIVSHDRAFLNRVTQRTFWLEHRKVRRLDKGFAEFEPWSEQVLAAEAEEERRLNKKLEVENAWLARGVQGRRARNEGRRRALMDLRAEKKDIQSEKRGAMSMAVESSGTSGKRVVEAKGLTKKFGERTIVEDFSTRILRGDRVALVGPNGAGKTTLVRMLLGEIEADAGTVQLGTNLEIAYVDQNRLALSEKITVWDFLTPSGGDSILVRGVSKHVAGYAKEFLFTEAQLRQPVTSLSGGERNRLLLARALASPMNLMVLDEPTNDLDMDTLDLLEELLADFEGTLILVSHDRDFIDRLATSTIAMNGHGDVLETPGGWTDLIDQSPDFFKGARGAAGDFATGAGSHKAVVTPAAAPPKKATKLSYKDQRRLEECEALIAGSPKILGDLEKKLDDPNLYARDPAGFDKIMKALDKARADLAQAEEDWLMLEEKREAMAG</sequence>
<feature type="coiled-coil region" evidence="5">
    <location>
        <begin position="576"/>
        <end position="603"/>
    </location>
</feature>
<dbReference type="PANTHER" id="PTHR42855:SF1">
    <property type="entry name" value="ABC TRANSPORTER DOMAIN-CONTAINING PROTEIN"/>
    <property type="match status" value="1"/>
</dbReference>
<dbReference type="InterPro" id="IPR051309">
    <property type="entry name" value="ABCF_ATPase"/>
</dbReference>
<comment type="caution">
    <text evidence="7">The sequence shown here is derived from an EMBL/GenBank/DDBJ whole genome shotgun (WGS) entry which is preliminary data.</text>
</comment>
<comment type="catalytic activity">
    <reaction evidence="3">
        <text>ATP + H2O = ADP + phosphate + H(+)</text>
        <dbReference type="Rhea" id="RHEA:13065"/>
        <dbReference type="ChEBI" id="CHEBI:15377"/>
        <dbReference type="ChEBI" id="CHEBI:15378"/>
        <dbReference type="ChEBI" id="CHEBI:30616"/>
        <dbReference type="ChEBI" id="CHEBI:43474"/>
        <dbReference type="ChEBI" id="CHEBI:456216"/>
    </reaction>
</comment>
<evidence type="ECO:0000256" key="4">
    <source>
        <dbReference type="ARBA" id="ARBA00061478"/>
    </source>
</evidence>
<dbReference type="Gene3D" id="3.40.50.300">
    <property type="entry name" value="P-loop containing nucleotide triphosphate hydrolases"/>
    <property type="match status" value="2"/>
</dbReference>
<keyword evidence="1" id="KW-0547">Nucleotide-binding</keyword>
<keyword evidence="5" id="KW-0175">Coiled coil</keyword>
<dbReference type="PROSITE" id="PS00211">
    <property type="entry name" value="ABC_TRANSPORTER_1"/>
    <property type="match status" value="2"/>
</dbReference>
<dbReference type="FunFam" id="3.40.50.300:FF:000309">
    <property type="entry name" value="ABC transporter ATP-binding protein"/>
    <property type="match status" value="1"/>
</dbReference>
<evidence type="ECO:0000313" key="7">
    <source>
        <dbReference type="EMBL" id="PLR25172.1"/>
    </source>
</evidence>
<dbReference type="GO" id="GO:0005524">
    <property type="term" value="F:ATP binding"/>
    <property type="evidence" value="ECO:0007669"/>
    <property type="project" value="UniProtKB-KW"/>
</dbReference>